<organism evidence="7 8">
    <name type="scientific">Elongatibacter sediminis</name>
    <dbReference type="NCBI Taxonomy" id="3119006"/>
    <lineage>
        <taxon>Bacteria</taxon>
        <taxon>Pseudomonadati</taxon>
        <taxon>Pseudomonadota</taxon>
        <taxon>Gammaproteobacteria</taxon>
        <taxon>Chromatiales</taxon>
        <taxon>Wenzhouxiangellaceae</taxon>
        <taxon>Elongatibacter</taxon>
    </lineage>
</organism>
<evidence type="ECO:0000256" key="4">
    <source>
        <dbReference type="ARBA" id="ARBA00022679"/>
    </source>
</evidence>
<dbReference type="PANTHER" id="PTHR43094:SF1">
    <property type="entry name" value="AMINOTRANSFERASE CLASS-III"/>
    <property type="match status" value="1"/>
</dbReference>
<dbReference type="PROSITE" id="PS00600">
    <property type="entry name" value="AA_TRANSFER_CLASS_3"/>
    <property type="match status" value="1"/>
</dbReference>
<dbReference type="GO" id="GO:0005829">
    <property type="term" value="C:cytosol"/>
    <property type="evidence" value="ECO:0007669"/>
    <property type="project" value="TreeGrafter"/>
</dbReference>
<keyword evidence="8" id="KW-1185">Reference proteome</keyword>
<comment type="cofactor">
    <cofactor evidence="1">
        <name>pyridoxal 5'-phosphate</name>
        <dbReference type="ChEBI" id="CHEBI:597326"/>
    </cofactor>
</comment>
<sequence>MTGTAKKATRDWQSLDAQHYLHPFTDFHDLGRKGSRIITRAEGVYIHDSDGRRILDGMAGLWCVNLGYGRRDLAEVAYRQLLELPYYNSFFQCSHPPAIELADLLAELSPGDFQHVFFTGSGSEANDTQIRLIRRYWTLMGEPERMTIIARKNAYHGSTIAGASLGGMGPMHEQTVLTVPGIAHIDQPYHFKLGGDLDPDEFGLQQARLLEEKILELGPEKVAAFFAEPVQGAGGVIIPPDTYWPEIQRICDEYGILLVADEVITAFGRLGHWFGSEHFGIRPDLISFAKGVSSGYLPLGGALVGKRVADVITAKGGEFAHGYTYSGHPACCAVALAALRAMQDEHIIEYVRDDLAPYFNARWAALADHPIIGEARSVGMVGAIEIVRDKSTRARFDEDLGAGTRCRDLSVDGGLVMRAVGDTMIVSPPLVADHGHIDELVDKAWQSLDRTAASLAAEN</sequence>
<evidence type="ECO:0000256" key="3">
    <source>
        <dbReference type="ARBA" id="ARBA00022576"/>
    </source>
</evidence>
<dbReference type="NCBIfam" id="NF005682">
    <property type="entry name" value="PRK07480.1"/>
    <property type="match status" value="1"/>
</dbReference>
<gene>
    <name evidence="7" type="ORF">V3330_15900</name>
</gene>
<proteinExistence type="inferred from homology"/>
<comment type="similarity">
    <text evidence="2 6">Belongs to the class-III pyridoxal-phosphate-dependent aminotransferase family.</text>
</comment>
<dbReference type="FunFam" id="3.40.640.10:FF:000014">
    <property type="entry name" value="Adenosylmethionine-8-amino-7-oxononanoate aminotransferase, probable"/>
    <property type="match status" value="1"/>
</dbReference>
<dbReference type="RefSeq" id="WP_354696436.1">
    <property type="nucleotide sequence ID" value="NZ_JAZHOG010000011.1"/>
</dbReference>
<name>A0AAW9R8H8_9GAMM</name>
<dbReference type="Proteomes" id="UP001359886">
    <property type="component" value="Unassembled WGS sequence"/>
</dbReference>
<dbReference type="InterPro" id="IPR015422">
    <property type="entry name" value="PyrdxlP-dep_Trfase_small"/>
</dbReference>
<dbReference type="InterPro" id="IPR005814">
    <property type="entry name" value="Aminotrans_3"/>
</dbReference>
<evidence type="ECO:0000256" key="2">
    <source>
        <dbReference type="ARBA" id="ARBA00008954"/>
    </source>
</evidence>
<dbReference type="Pfam" id="PF00202">
    <property type="entry name" value="Aminotran_3"/>
    <property type="match status" value="1"/>
</dbReference>
<dbReference type="InterPro" id="IPR015421">
    <property type="entry name" value="PyrdxlP-dep_Trfase_major"/>
</dbReference>
<evidence type="ECO:0000256" key="5">
    <source>
        <dbReference type="ARBA" id="ARBA00022898"/>
    </source>
</evidence>
<dbReference type="GO" id="GO:0008483">
    <property type="term" value="F:transaminase activity"/>
    <property type="evidence" value="ECO:0007669"/>
    <property type="project" value="UniProtKB-KW"/>
</dbReference>
<evidence type="ECO:0000256" key="1">
    <source>
        <dbReference type="ARBA" id="ARBA00001933"/>
    </source>
</evidence>
<evidence type="ECO:0000313" key="8">
    <source>
        <dbReference type="Proteomes" id="UP001359886"/>
    </source>
</evidence>
<comment type="caution">
    <text evidence="7">The sequence shown here is derived from an EMBL/GenBank/DDBJ whole genome shotgun (WGS) entry which is preliminary data.</text>
</comment>
<dbReference type="EMBL" id="JAZHOG010000011">
    <property type="protein sequence ID" value="MEJ8569114.1"/>
    <property type="molecule type" value="Genomic_DNA"/>
</dbReference>
<keyword evidence="5 6" id="KW-0663">Pyridoxal phosphate</keyword>
<keyword evidence="3 7" id="KW-0032">Aminotransferase</keyword>
<dbReference type="Gene3D" id="3.90.1150.10">
    <property type="entry name" value="Aspartate Aminotransferase, domain 1"/>
    <property type="match status" value="1"/>
</dbReference>
<dbReference type="InterPro" id="IPR049704">
    <property type="entry name" value="Aminotrans_3_PPA_site"/>
</dbReference>
<dbReference type="CDD" id="cd00610">
    <property type="entry name" value="OAT_like"/>
    <property type="match status" value="1"/>
</dbReference>
<dbReference type="PANTHER" id="PTHR43094">
    <property type="entry name" value="AMINOTRANSFERASE"/>
    <property type="match status" value="1"/>
</dbReference>
<evidence type="ECO:0000313" key="7">
    <source>
        <dbReference type="EMBL" id="MEJ8569114.1"/>
    </source>
</evidence>
<dbReference type="AlphaFoldDB" id="A0AAW9R8H8"/>
<evidence type="ECO:0000256" key="6">
    <source>
        <dbReference type="RuleBase" id="RU003560"/>
    </source>
</evidence>
<accession>A0AAW9R8H8</accession>
<dbReference type="Gene3D" id="3.40.640.10">
    <property type="entry name" value="Type I PLP-dependent aspartate aminotransferase-like (Major domain)"/>
    <property type="match status" value="1"/>
</dbReference>
<reference evidence="7 8" key="1">
    <citation type="submission" date="2024-02" db="EMBL/GenBank/DDBJ databases">
        <title>A novel Wenzhouxiangellaceae bacterium, isolated from coastal sediments.</title>
        <authorList>
            <person name="Du Z.-J."/>
            <person name="Ye Y.-Q."/>
            <person name="Zhang X.-Y."/>
        </authorList>
    </citation>
    <scope>NUCLEOTIDE SEQUENCE [LARGE SCALE GENOMIC DNA]</scope>
    <source>
        <strain evidence="7 8">CH-27</strain>
    </source>
</reference>
<keyword evidence="4" id="KW-0808">Transferase</keyword>
<protein>
    <submittedName>
        <fullName evidence="7">Aspartate aminotransferase family protein</fullName>
    </submittedName>
</protein>
<dbReference type="InterPro" id="IPR015424">
    <property type="entry name" value="PyrdxlP-dep_Trfase"/>
</dbReference>
<dbReference type="GO" id="GO:0030170">
    <property type="term" value="F:pyridoxal phosphate binding"/>
    <property type="evidence" value="ECO:0007669"/>
    <property type="project" value="InterPro"/>
</dbReference>
<dbReference type="SUPFAM" id="SSF53383">
    <property type="entry name" value="PLP-dependent transferases"/>
    <property type="match status" value="1"/>
</dbReference>